<protein>
    <submittedName>
        <fullName evidence="2">Uncharacterized protein LOC106013207</fullName>
    </submittedName>
</protein>
<dbReference type="Proteomes" id="UP000694888">
    <property type="component" value="Unplaced"/>
</dbReference>
<accession>A0ABM1AA49</accession>
<gene>
    <name evidence="2" type="primary">LOC106013207</name>
</gene>
<sequence>MGPMLAVMDGIEFRTGHNDYRLQMPSKTSRDFGDVQDIKFPRVPPEITAHKNVEDQIAEMREWFRAFAQQNSSHRDYTKYFKPVVCYLEGVWTLDNKVEEPFQTADPPPNQDNAPLEELLEEVHIFEAVN</sequence>
<proteinExistence type="predicted"/>
<name>A0ABM1AA49_APLCA</name>
<reference evidence="2" key="1">
    <citation type="submission" date="2025-08" db="UniProtKB">
        <authorList>
            <consortium name="RefSeq"/>
        </authorList>
    </citation>
    <scope>IDENTIFICATION</scope>
</reference>
<dbReference type="GeneID" id="106013207"/>
<keyword evidence="1" id="KW-1185">Reference proteome</keyword>
<organism evidence="1 2">
    <name type="scientific">Aplysia californica</name>
    <name type="common">California sea hare</name>
    <dbReference type="NCBI Taxonomy" id="6500"/>
    <lineage>
        <taxon>Eukaryota</taxon>
        <taxon>Metazoa</taxon>
        <taxon>Spiralia</taxon>
        <taxon>Lophotrochozoa</taxon>
        <taxon>Mollusca</taxon>
        <taxon>Gastropoda</taxon>
        <taxon>Heterobranchia</taxon>
        <taxon>Euthyneura</taxon>
        <taxon>Tectipleura</taxon>
        <taxon>Aplysiida</taxon>
        <taxon>Aplysioidea</taxon>
        <taxon>Aplysiidae</taxon>
        <taxon>Aplysia</taxon>
    </lineage>
</organism>
<dbReference type="RefSeq" id="XP_012943750.2">
    <property type="nucleotide sequence ID" value="XM_013088296.2"/>
</dbReference>
<evidence type="ECO:0000313" key="1">
    <source>
        <dbReference type="Proteomes" id="UP000694888"/>
    </source>
</evidence>
<evidence type="ECO:0000313" key="2">
    <source>
        <dbReference type="RefSeq" id="XP_012943750.2"/>
    </source>
</evidence>